<evidence type="ECO:0000256" key="3">
    <source>
        <dbReference type="RuleBase" id="RU004447"/>
    </source>
</evidence>
<evidence type="ECO:0000256" key="1">
    <source>
        <dbReference type="ARBA" id="ARBA00001947"/>
    </source>
</evidence>
<dbReference type="InterPro" id="IPR050361">
    <property type="entry name" value="MPP/UQCRC_Complex"/>
</dbReference>
<sequence>MKYENGFTSVLINDRNSLTAAAIVFVRAGPVDEKPSQSGLSHFLEHLMFKGSKNYRGNLMSRNVENMGGYINAATAKEFTMYYINIQKDGLEESIKMLADTMQNPLFPQDEIDRERKVVIEEIQRHFDNPAAVIYEKFYETLYAESALKNSIIGIPQVIANVSREEIYGYYKTHYIPAKMIVVVSGNFDETSVEKLIGETFGKFEEQSTPPDPMLFEKFHDGKDIIEYGKVETGYMLTGFLGPAINEKDIYAADTAVNILGGGKSSRLYKAMYEKKHLVYSTASCFMTEKGTGSICIMSVFDSKNLKKIKDEIRKQIEDIIDCGIAEGELNRAKLSIKTGWNFSLETPFGIADNTGYWHLMGNPEFVAEYIKKIESMTVGDIIGFFKKYYSPAAVSSIALLPSVAAG</sequence>
<feature type="domain" description="Peptidase M16 N-terminal" evidence="4">
    <location>
        <begin position="10"/>
        <end position="154"/>
    </location>
</feature>
<proteinExistence type="inferred from homology"/>
<dbReference type="SUPFAM" id="SSF63411">
    <property type="entry name" value="LuxS/MPP-like metallohydrolase"/>
    <property type="match status" value="2"/>
</dbReference>
<feature type="domain" description="Peptidase M16 C-terminal" evidence="5">
    <location>
        <begin position="161"/>
        <end position="334"/>
    </location>
</feature>
<dbReference type="Proteomes" id="UP000095237">
    <property type="component" value="Unassembled WGS sequence"/>
</dbReference>
<comment type="caution">
    <text evidence="6">The sequence shown here is derived from an EMBL/GenBank/DDBJ whole genome shotgun (WGS) entry which is preliminary data.</text>
</comment>
<gene>
    <name evidence="6" type="ORF">ATZ36_01830</name>
</gene>
<dbReference type="PANTHER" id="PTHR11851">
    <property type="entry name" value="METALLOPROTEASE"/>
    <property type="match status" value="1"/>
</dbReference>
<evidence type="ECO:0000259" key="5">
    <source>
        <dbReference type="Pfam" id="PF05193"/>
    </source>
</evidence>
<accession>A0A1E5IH45</accession>
<dbReference type="AlphaFoldDB" id="A0A1E5IH45"/>
<keyword evidence="7" id="KW-1185">Reference proteome</keyword>
<dbReference type="GO" id="GO:0004222">
    <property type="term" value="F:metalloendopeptidase activity"/>
    <property type="evidence" value="ECO:0007669"/>
    <property type="project" value="InterPro"/>
</dbReference>
<comment type="cofactor">
    <cofactor evidence="1">
        <name>Zn(2+)</name>
        <dbReference type="ChEBI" id="CHEBI:29105"/>
    </cofactor>
</comment>
<dbReference type="PANTHER" id="PTHR11851:SF49">
    <property type="entry name" value="MITOCHONDRIAL-PROCESSING PEPTIDASE SUBUNIT ALPHA"/>
    <property type="match status" value="1"/>
</dbReference>
<organism evidence="6 7">
    <name type="scientific">Endomicrobium trichonymphae</name>
    <dbReference type="NCBI Taxonomy" id="1408204"/>
    <lineage>
        <taxon>Bacteria</taxon>
        <taxon>Pseudomonadati</taxon>
        <taxon>Elusimicrobiota</taxon>
        <taxon>Endomicrobiia</taxon>
        <taxon>Endomicrobiales</taxon>
        <taxon>Endomicrobiaceae</taxon>
        <taxon>Candidatus Endomicrobiellum</taxon>
    </lineage>
</organism>
<dbReference type="InterPro" id="IPR011765">
    <property type="entry name" value="Pept_M16_N"/>
</dbReference>
<protein>
    <submittedName>
        <fullName evidence="6">Uncharacterized protein</fullName>
    </submittedName>
</protein>
<dbReference type="GO" id="GO:0046872">
    <property type="term" value="F:metal ion binding"/>
    <property type="evidence" value="ECO:0007669"/>
    <property type="project" value="InterPro"/>
</dbReference>
<dbReference type="InterPro" id="IPR011249">
    <property type="entry name" value="Metalloenz_LuxS/M16"/>
</dbReference>
<dbReference type="InterPro" id="IPR001431">
    <property type="entry name" value="Pept_M16_Zn_BS"/>
</dbReference>
<evidence type="ECO:0000256" key="2">
    <source>
        <dbReference type="ARBA" id="ARBA00007261"/>
    </source>
</evidence>
<dbReference type="EMBL" id="LNVX01000553">
    <property type="protein sequence ID" value="OEG69819.1"/>
    <property type="molecule type" value="Genomic_DNA"/>
</dbReference>
<dbReference type="Gene3D" id="3.30.830.10">
    <property type="entry name" value="Metalloenzyme, LuxS/M16 peptidase-like"/>
    <property type="match status" value="2"/>
</dbReference>
<name>A0A1E5IH45_ENDTX</name>
<evidence type="ECO:0000259" key="4">
    <source>
        <dbReference type="Pfam" id="PF00675"/>
    </source>
</evidence>
<evidence type="ECO:0000313" key="6">
    <source>
        <dbReference type="EMBL" id="OEG69819.1"/>
    </source>
</evidence>
<reference evidence="6 7" key="1">
    <citation type="submission" date="2015-11" db="EMBL/GenBank/DDBJ databases">
        <title>Evidence for parallel genomic evolution in an endosymbiosis of termite gut flagellates.</title>
        <authorList>
            <person name="Zheng H."/>
        </authorList>
    </citation>
    <scope>NUCLEOTIDE SEQUENCE [LARGE SCALE GENOMIC DNA]</scope>
    <source>
        <strain evidence="6 7">CET450</strain>
    </source>
</reference>
<dbReference type="GO" id="GO:0006508">
    <property type="term" value="P:proteolysis"/>
    <property type="evidence" value="ECO:0007669"/>
    <property type="project" value="InterPro"/>
</dbReference>
<comment type="similarity">
    <text evidence="2 3">Belongs to the peptidase M16 family.</text>
</comment>
<dbReference type="Pfam" id="PF05193">
    <property type="entry name" value="Peptidase_M16_C"/>
    <property type="match status" value="1"/>
</dbReference>
<evidence type="ECO:0000313" key="7">
    <source>
        <dbReference type="Proteomes" id="UP000095237"/>
    </source>
</evidence>
<dbReference type="Pfam" id="PF00675">
    <property type="entry name" value="Peptidase_M16"/>
    <property type="match status" value="1"/>
</dbReference>
<dbReference type="PROSITE" id="PS00143">
    <property type="entry name" value="INSULINASE"/>
    <property type="match status" value="1"/>
</dbReference>
<dbReference type="InterPro" id="IPR007863">
    <property type="entry name" value="Peptidase_M16_C"/>
</dbReference>